<feature type="transmembrane region" description="Helical" evidence="1">
    <location>
        <begin position="12"/>
        <end position="34"/>
    </location>
</feature>
<dbReference type="PANTHER" id="PTHR38690:SF1">
    <property type="entry name" value="PROTEASE"/>
    <property type="match status" value="1"/>
</dbReference>
<dbReference type="NCBIfam" id="TIGR02099">
    <property type="entry name" value="YhdP family protein"/>
    <property type="match status" value="1"/>
</dbReference>
<feature type="domain" description="YhdP central" evidence="2">
    <location>
        <begin position="5"/>
        <end position="1270"/>
    </location>
</feature>
<keyword evidence="1" id="KW-0812">Transmembrane</keyword>
<gene>
    <name evidence="3" type="ORF">BIY20_06510</name>
</gene>
<keyword evidence="1" id="KW-1133">Transmembrane helix</keyword>
<protein>
    <submittedName>
        <fullName evidence="3">TIGR02099 family protein</fullName>
    </submittedName>
</protein>
<keyword evidence="1" id="KW-0472">Membrane</keyword>
<dbReference type="RefSeq" id="WP_075713953.1">
    <property type="nucleotide sequence ID" value="NZ_AP019654.1"/>
</dbReference>
<name>A0ABX3FNB1_9VIBR</name>
<evidence type="ECO:0000259" key="2">
    <source>
        <dbReference type="Pfam" id="PF13116"/>
    </source>
</evidence>
<dbReference type="PANTHER" id="PTHR38690">
    <property type="entry name" value="PROTEASE-RELATED"/>
    <property type="match status" value="1"/>
</dbReference>
<keyword evidence="4" id="KW-1185">Reference proteome</keyword>
<organism evidence="3 4">
    <name type="scientific">Vibrio panuliri</name>
    <dbReference type="NCBI Taxonomy" id="1381081"/>
    <lineage>
        <taxon>Bacteria</taxon>
        <taxon>Pseudomonadati</taxon>
        <taxon>Pseudomonadota</taxon>
        <taxon>Gammaproteobacteria</taxon>
        <taxon>Vibrionales</taxon>
        <taxon>Vibrionaceae</taxon>
        <taxon>Vibrio</taxon>
    </lineage>
</organism>
<accession>A0ABX3FNB1</accession>
<dbReference type="Pfam" id="PF13116">
    <property type="entry name" value="YhdP"/>
    <property type="match status" value="1"/>
</dbReference>
<evidence type="ECO:0000256" key="1">
    <source>
        <dbReference type="SAM" id="Phobius"/>
    </source>
</evidence>
<dbReference type="InterPro" id="IPR011836">
    <property type="entry name" value="YhdP"/>
</dbReference>
<dbReference type="Proteomes" id="UP000186039">
    <property type="component" value="Unassembled WGS sequence"/>
</dbReference>
<proteinExistence type="predicted"/>
<sequence>MNSRLSRIAQSLLWVLLTVMVLLAIAVTTLRIALPQLNHFQKEIQTWVNQGTGFEFDIGDISGFWRNTHPSISLVQVRANTPEGSGIGFAAETVEVEFDLIQSVLQLEPVVADLNVHGLKIDIRSIQWEKNLNQAPKLAPKGSQKSVVEQIDKLLLRQLDHFTLSDSSVLFNALNGEERTLNIAQLKWHNQENHHAAEGDITIPEAKINSLNVKANFIDHGSLVDVSGEFYLSAENILLTNWLTEYMQDETGIEKGEVSLNGWLTVNHSKPVNAYLEVLPSELIWQEGGRHELMFESGVFELEPSGNGWQVNAHSLKLRTDDTEWPELDIAFNWQDERWQLNASQLDISAISPLVKLAPNSSQITELLHTFALGGSLEDIRVQMGSEIESIKYSANLRQGRMAQWELLPGINHLEAKVSGDYHQARVKATLLDDVLPYGDVFQAPLRIKQGEVDLVWQNLGEQGWRLWADKVTAATPDLQVLGAFRLDFPSGKSPFLSFYAEADLFNAGETWRYLPTLALGQELTDYLSTAIQGGKVNTAKLLWYGELNEFPYANHNGMFQAWVGLKDATFSFDTTWPAITKLQLDLLFQNDAMYLDSHSAVLRGVKASRITGRIPELAEDGHIEIEASVSGDGDKVRDYMMASPLVDSVGAALTAVQVDGKVTSDFQLKVPFDDFDTRAWGYAELSGNDVTIDAPPMELDKVSGRIEFDNDVVKAAGLSANLLSQPVAIDFSGESAKTGYNIDIDVVGDWATKPLAPYVGDQWLKPISGHVPWQTNVAIQLNDIGFTYQIDASADMQMLASQYPYPLGRKIGEKGKATLQASGNQETVTARLQMPNFKYQTEIDIRPETPVLTATNLVLGKGSFKISPIVGHDLQIRTQSFDLDAWLAALTHPTAKQTYALAQLNTPTIPTPERVSIKVDELTLANVEWNDVRFDAKRKNLGWHMALNSQQAVGEANYISPYDLSVKLQHLNLFFPKLEEDAVKRRSLFEAEDPSLPLVDDFDRKLHKQLPNITLSIDELWVQGYKLGQAHLDLQRQGNRLYWRDISLKSGSSEVKVTGNWLLDGDKSQTNMDLLISGDNNSEVMERFGITSGIQKAPFDIDAKLSWRGSPWGMRVSSLSGSVSTKLGKGLISDVSGAARLLGLFSLDSIIRKMQLDFSDVFDKGMAFNSITGSGEIKNGIFLTNDIRMDAVAGEMNIKGLANLNNRTVDAEVNFVPDITSGIPVLSAFAVAPQTALYVLAITTVISPVVEVFTQVDYEVKGPLDSPVVKELSRSKGEFKLPKKLLDAVD</sequence>
<evidence type="ECO:0000313" key="3">
    <source>
        <dbReference type="EMBL" id="OLQ95440.1"/>
    </source>
</evidence>
<reference evidence="3 4" key="1">
    <citation type="submission" date="2016-09" db="EMBL/GenBank/DDBJ databases">
        <title>Genomic Taxonomy of the Vibrionaceae.</title>
        <authorList>
            <person name="Gonzalez-Castillo A."/>
            <person name="Gomez-Gil B."/>
            <person name="Enciso-Ibarra K."/>
        </authorList>
    </citation>
    <scope>NUCLEOTIDE SEQUENCE [LARGE SCALE GENOMIC DNA]</scope>
    <source>
        <strain evidence="3 4">CAIM 1902</strain>
    </source>
</reference>
<dbReference type="EMBL" id="MJMH01000077">
    <property type="protein sequence ID" value="OLQ95440.1"/>
    <property type="molecule type" value="Genomic_DNA"/>
</dbReference>
<comment type="caution">
    <text evidence="3">The sequence shown here is derived from an EMBL/GenBank/DDBJ whole genome shotgun (WGS) entry which is preliminary data.</text>
</comment>
<dbReference type="InterPro" id="IPR025263">
    <property type="entry name" value="YhdP_central"/>
</dbReference>
<evidence type="ECO:0000313" key="4">
    <source>
        <dbReference type="Proteomes" id="UP000186039"/>
    </source>
</evidence>